<protein>
    <submittedName>
        <fullName evidence="4">Uncharacterized protein</fullName>
    </submittedName>
</protein>
<dbReference type="Proteomes" id="UP001610432">
    <property type="component" value="Unassembled WGS sequence"/>
</dbReference>
<accession>A0ABR4LDJ1</accession>
<comment type="caution">
    <text evidence="4">The sequence shown here is derived from an EMBL/GenBank/DDBJ whole genome shotgun (WGS) entry which is preliminary data.</text>
</comment>
<dbReference type="PANTHER" id="PTHR24320">
    <property type="entry name" value="RETINOL DEHYDROGENASE"/>
    <property type="match status" value="1"/>
</dbReference>
<keyword evidence="5" id="KW-1185">Reference proteome</keyword>
<gene>
    <name evidence="4" type="ORF">BJX67DRAFT_385825</name>
</gene>
<dbReference type="InterPro" id="IPR036291">
    <property type="entry name" value="NAD(P)-bd_dom_sf"/>
</dbReference>
<comment type="similarity">
    <text evidence="1">Belongs to the short-chain dehydrogenases/reductases (SDR) family.</text>
</comment>
<dbReference type="Gene3D" id="3.40.50.720">
    <property type="entry name" value="NAD(P)-binding Rossmann-like Domain"/>
    <property type="match status" value="1"/>
</dbReference>
<dbReference type="PRINTS" id="PR00081">
    <property type="entry name" value="GDHRDH"/>
</dbReference>
<dbReference type="EMBL" id="JBFXLQ010000071">
    <property type="protein sequence ID" value="KAL2862199.1"/>
    <property type="molecule type" value="Genomic_DNA"/>
</dbReference>
<dbReference type="GeneID" id="98149014"/>
<dbReference type="RefSeq" id="XP_070881178.1">
    <property type="nucleotide sequence ID" value="XM_071033942.1"/>
</dbReference>
<organism evidence="4 5">
    <name type="scientific">Aspergillus lucknowensis</name>
    <dbReference type="NCBI Taxonomy" id="176173"/>
    <lineage>
        <taxon>Eukaryota</taxon>
        <taxon>Fungi</taxon>
        <taxon>Dikarya</taxon>
        <taxon>Ascomycota</taxon>
        <taxon>Pezizomycotina</taxon>
        <taxon>Eurotiomycetes</taxon>
        <taxon>Eurotiomycetidae</taxon>
        <taxon>Eurotiales</taxon>
        <taxon>Aspergillaceae</taxon>
        <taxon>Aspergillus</taxon>
        <taxon>Aspergillus subgen. Nidulantes</taxon>
    </lineage>
</organism>
<evidence type="ECO:0000256" key="1">
    <source>
        <dbReference type="ARBA" id="ARBA00006484"/>
    </source>
</evidence>
<evidence type="ECO:0000256" key="3">
    <source>
        <dbReference type="ARBA" id="ARBA00023002"/>
    </source>
</evidence>
<keyword evidence="3" id="KW-0560">Oxidoreductase</keyword>
<evidence type="ECO:0000256" key="2">
    <source>
        <dbReference type="ARBA" id="ARBA00022857"/>
    </source>
</evidence>
<keyword evidence="2" id="KW-0521">NADP</keyword>
<reference evidence="4 5" key="1">
    <citation type="submission" date="2024-07" db="EMBL/GenBank/DDBJ databases">
        <title>Section-level genome sequencing and comparative genomics of Aspergillus sections Usti and Cavernicolus.</title>
        <authorList>
            <consortium name="Lawrence Berkeley National Laboratory"/>
            <person name="Nybo J.L."/>
            <person name="Vesth T.C."/>
            <person name="Theobald S."/>
            <person name="Frisvad J.C."/>
            <person name="Larsen T.O."/>
            <person name="Kjaerboelling I."/>
            <person name="Rothschild-Mancinelli K."/>
            <person name="Lyhne E.K."/>
            <person name="Kogle M.E."/>
            <person name="Barry K."/>
            <person name="Clum A."/>
            <person name="Na H."/>
            <person name="Ledsgaard L."/>
            <person name="Lin J."/>
            <person name="Lipzen A."/>
            <person name="Kuo A."/>
            <person name="Riley R."/>
            <person name="Mondo S."/>
            <person name="Labutti K."/>
            <person name="Haridas S."/>
            <person name="Pangalinan J."/>
            <person name="Salamov A.A."/>
            <person name="Simmons B.A."/>
            <person name="Magnuson J.K."/>
            <person name="Chen J."/>
            <person name="Drula E."/>
            <person name="Henrissat B."/>
            <person name="Wiebenga A."/>
            <person name="Lubbers R.J."/>
            <person name="Gomes A.C."/>
            <person name="Macurrencykelacurrency M.R."/>
            <person name="Stajich J."/>
            <person name="Grigoriev I.V."/>
            <person name="Mortensen U.H."/>
            <person name="De Vries R.P."/>
            <person name="Baker S.E."/>
            <person name="Andersen M.R."/>
        </authorList>
    </citation>
    <scope>NUCLEOTIDE SEQUENCE [LARGE SCALE GENOMIC DNA]</scope>
    <source>
        <strain evidence="4 5">CBS 449.75</strain>
    </source>
</reference>
<dbReference type="SUPFAM" id="SSF51735">
    <property type="entry name" value="NAD(P)-binding Rossmann-fold domains"/>
    <property type="match status" value="1"/>
</dbReference>
<evidence type="ECO:0000313" key="5">
    <source>
        <dbReference type="Proteomes" id="UP001610432"/>
    </source>
</evidence>
<dbReference type="InterPro" id="IPR002347">
    <property type="entry name" value="SDR_fam"/>
</dbReference>
<evidence type="ECO:0000313" key="4">
    <source>
        <dbReference type="EMBL" id="KAL2862199.1"/>
    </source>
</evidence>
<name>A0ABR4LDJ1_9EURO</name>
<dbReference type="PANTHER" id="PTHR24320:SF252">
    <property type="entry name" value="DEHYDROGENASE_REDUCTASE FAMILY PROTEIN, PUTATIVE (AFU_ORTHOLOGUE AFUA_3G08550)-RELATED"/>
    <property type="match status" value="1"/>
</dbReference>
<sequence>MAALSFLHSQLFVTPALPNHDFSGQTVLVTGGNRGLGFEAARHLLRLNASRVLLAVRSLPSGDAAKELLEASTNRPDAVRVYEVDMASHVSVQAFAEQMRSLDRLDAVLLNAGIFADEFVLQDGYESTLTVNVINTFLLALLLLPVLRASASASQRELPRLSIVASDRHVMTNLPEWKEPNTFEALNDPKRAKMRLRYSASKLLQILLARELARRLLDSTGKPTIIVNSFTPGFTTSGLIANARGLTASTFRLLGKAIARETEVGARTLVTAIAMGPESHGKYLNDGKIEEAALSPFVRGKDGARAQEKVWKELMEILEQRVPSISRNIA</sequence>
<proteinExistence type="inferred from homology"/>
<dbReference type="Pfam" id="PF00106">
    <property type="entry name" value="adh_short"/>
    <property type="match status" value="1"/>
</dbReference>